<dbReference type="Pfam" id="PF02302">
    <property type="entry name" value="PTS_IIB"/>
    <property type="match status" value="1"/>
</dbReference>
<evidence type="ECO:0000259" key="5">
    <source>
        <dbReference type="PROSITE" id="PS51094"/>
    </source>
</evidence>
<reference evidence="9" key="1">
    <citation type="submission" date="2014-03" db="EMBL/GenBank/DDBJ databases">
        <authorList>
            <person name="Urmite Genomes U."/>
        </authorList>
    </citation>
    <scope>NUCLEOTIDE SEQUENCE [LARGE SCALE GENOMIC DNA]</scope>
    <source>
        <strain evidence="9">HD-03</strain>
    </source>
</reference>
<dbReference type="InterPro" id="IPR013011">
    <property type="entry name" value="PTS_EIIB_2"/>
</dbReference>
<evidence type="ECO:0000313" key="8">
    <source>
        <dbReference type="EMBL" id="CDQ25118.1"/>
    </source>
</evidence>
<keyword evidence="1" id="KW-0808">Transferase</keyword>
<dbReference type="Gene3D" id="3.40.930.10">
    <property type="entry name" value="Mannitol-specific EII, Chain A"/>
    <property type="match status" value="1"/>
</dbReference>
<comment type="caution">
    <text evidence="8">The sequence shown here is derived from an EMBL/GenBank/DDBJ whole genome shotgun (WGS) entry which is preliminary data.</text>
</comment>
<keyword evidence="9" id="KW-1185">Reference proteome</keyword>
<gene>
    <name evidence="8" type="primary">mtlR_1</name>
    <name evidence="8" type="ORF">BN983_03423</name>
</gene>
<dbReference type="Gene3D" id="3.40.50.2300">
    <property type="match status" value="1"/>
</dbReference>
<evidence type="ECO:0000256" key="1">
    <source>
        <dbReference type="ARBA" id="ARBA00022679"/>
    </source>
</evidence>
<dbReference type="PROSITE" id="PS51099">
    <property type="entry name" value="PTS_EIIB_TYPE_2"/>
    <property type="match status" value="1"/>
</dbReference>
<dbReference type="SUPFAM" id="SSF52794">
    <property type="entry name" value="PTS system IIB component-like"/>
    <property type="match status" value="1"/>
</dbReference>
<feature type="domain" description="PTS EIIB type-2" evidence="6">
    <location>
        <begin position="408"/>
        <end position="497"/>
    </location>
</feature>
<dbReference type="InterPro" id="IPR011608">
    <property type="entry name" value="PRD"/>
</dbReference>
<dbReference type="InterPro" id="IPR036634">
    <property type="entry name" value="PRD_sf"/>
</dbReference>
<dbReference type="GO" id="GO:0008982">
    <property type="term" value="F:protein-N(PI)-phosphohistidine-sugar phosphotransferase activity"/>
    <property type="evidence" value="ECO:0007669"/>
    <property type="project" value="InterPro"/>
</dbReference>
<evidence type="ECO:0000313" key="9">
    <source>
        <dbReference type="Proteomes" id="UP000028868"/>
    </source>
</evidence>
<dbReference type="InterPro" id="IPR003501">
    <property type="entry name" value="PTS_EIIB_2/3"/>
</dbReference>
<dbReference type="PROSITE" id="PS51094">
    <property type="entry name" value="PTS_EIIA_TYPE_2"/>
    <property type="match status" value="1"/>
</dbReference>
<dbReference type="PANTHER" id="PTHR30185:SF18">
    <property type="entry name" value="TRANSCRIPTIONAL REGULATOR MTLR"/>
    <property type="match status" value="1"/>
</dbReference>
<dbReference type="InterPro" id="IPR050661">
    <property type="entry name" value="BglG_antiterminators"/>
</dbReference>
<dbReference type="InterPro" id="IPR036095">
    <property type="entry name" value="PTS_EIIB-like_sf"/>
</dbReference>
<dbReference type="EMBL" id="CCDI010000004">
    <property type="protein sequence ID" value="CDQ25118.1"/>
    <property type="molecule type" value="Genomic_DNA"/>
</dbReference>
<dbReference type="AlphaFoldDB" id="A0A024P8E7"/>
<evidence type="ECO:0000259" key="6">
    <source>
        <dbReference type="PROSITE" id="PS51099"/>
    </source>
</evidence>
<feature type="domain" description="PRD" evidence="7">
    <location>
        <begin position="300"/>
        <end position="405"/>
    </location>
</feature>
<evidence type="ECO:0000256" key="4">
    <source>
        <dbReference type="ARBA" id="ARBA00023163"/>
    </source>
</evidence>
<dbReference type="Pfam" id="PF00359">
    <property type="entry name" value="PTS_EIIA_2"/>
    <property type="match status" value="1"/>
</dbReference>
<dbReference type="GO" id="GO:0006355">
    <property type="term" value="P:regulation of DNA-templated transcription"/>
    <property type="evidence" value="ECO:0007669"/>
    <property type="project" value="InterPro"/>
</dbReference>
<dbReference type="Proteomes" id="UP000028868">
    <property type="component" value="Unassembled WGS sequence"/>
</dbReference>
<feature type="domain" description="PRD" evidence="7">
    <location>
        <begin position="194"/>
        <end position="297"/>
    </location>
</feature>
<proteinExistence type="predicted"/>
<dbReference type="PANTHER" id="PTHR30185">
    <property type="entry name" value="CRYPTIC BETA-GLUCOSIDE BGL OPERON ANTITERMINATOR"/>
    <property type="match status" value="1"/>
</dbReference>
<name>A0A024P8E7_9BACI</name>
<evidence type="ECO:0000256" key="3">
    <source>
        <dbReference type="ARBA" id="ARBA00023015"/>
    </source>
</evidence>
<reference evidence="8 9" key="2">
    <citation type="submission" date="2014-05" db="EMBL/GenBank/DDBJ databases">
        <title>Draft genome sequence of Halobacillus karajensis HK-03.</title>
        <authorList>
            <person name="Khelaifia S."/>
            <person name="Croce O."/>
            <person name="Lagier J.C."/>
            <person name="Raoult D."/>
        </authorList>
    </citation>
    <scope>NUCLEOTIDE SEQUENCE [LARGE SCALE GENOMIC DNA]</scope>
    <source>
        <strain evidence="8 9">HD-03</strain>
    </source>
</reference>
<keyword evidence="2" id="KW-0677">Repeat</keyword>
<feature type="domain" description="PTS EIIA type-2" evidence="5">
    <location>
        <begin position="536"/>
        <end position="683"/>
    </location>
</feature>
<evidence type="ECO:0000256" key="2">
    <source>
        <dbReference type="ARBA" id="ARBA00022737"/>
    </source>
</evidence>
<dbReference type="CDD" id="cd05568">
    <property type="entry name" value="PTS_IIB_bgl_like"/>
    <property type="match status" value="1"/>
</dbReference>
<dbReference type="InterPro" id="IPR016152">
    <property type="entry name" value="PTrfase/Anion_transptr"/>
</dbReference>
<dbReference type="InterPro" id="IPR013196">
    <property type="entry name" value="HTH_11"/>
</dbReference>
<dbReference type="SUPFAM" id="SSF63520">
    <property type="entry name" value="PTS-regulatory domain, PRD"/>
    <property type="match status" value="2"/>
</dbReference>
<keyword evidence="4" id="KW-0804">Transcription</keyword>
<dbReference type="Pfam" id="PF08279">
    <property type="entry name" value="HTH_11"/>
    <property type="match status" value="2"/>
</dbReference>
<evidence type="ECO:0000259" key="7">
    <source>
        <dbReference type="PROSITE" id="PS51372"/>
    </source>
</evidence>
<dbReference type="GO" id="GO:0009401">
    <property type="term" value="P:phosphoenolpyruvate-dependent sugar phosphotransferase system"/>
    <property type="evidence" value="ECO:0007669"/>
    <property type="project" value="InterPro"/>
</dbReference>
<dbReference type="Gene3D" id="1.10.1790.10">
    <property type="entry name" value="PRD domain"/>
    <property type="match status" value="2"/>
</dbReference>
<sequence>MFITSREKSIIDLIVRTSGKHTVHSLSSFLDVSVRTVQRDLKSIEKILQPFDLELNRTANDGLFIDGKNEQIFRLIQNLAGVHPTDETPEERKLRLLIILLHEGPSIKKQALANELGVSSATLTAYLDDLADWLNKFSITLIRKRGVGVKLIAEEANKRHALASYFLVYFYEELIENLYLLEQGKEWKEKILGYFSSSYLLVIDKLVNQKINKGQTRLADSDYIGLIVHICVTIQRTQNHFLLEKEYKQENEADSEFQLMKTIGEELEGELSTSITNSDIHFLTIILKGSKVQAADVAYYDSVLLGKLIKNVIQDVSHMLNVDLSDDFSLFQGLLAHMEPSIFRLKQQLELFNPLTEEIKGKYPVLFMAVKKSLENEFDDIDFPEDEVAFIVLHFGSALLMHEEKVRINAVVVCPTGIGASKMLASRIQKELAEITNVEILSIKDFQLANQHHFDLVISTVRLPFTDIDYILVSPLLSEKDIGFIKDYLQNNLEKLTRKKRYINPKESQDPPLPVSRHDVKELLQEIKDVHSSMDAILENLHVYRTQGNGGHFKVLEEMVDQAEQEGLLTNAANVMQQLKVREKKGGLGIPNTNMGLFHCRDDSVQELIFRVSHLGTPCKVKGMDGQEMQMKNLLLMLAPENMSKREQEILSIISTSLIESDVAMMIFSSSNKAMIRKKLEDLFLDYLKNNLIKE</sequence>
<accession>A0A024P8E7</accession>
<dbReference type="SUPFAM" id="SSF55804">
    <property type="entry name" value="Phoshotransferase/anion transport protein"/>
    <property type="match status" value="1"/>
</dbReference>
<protein>
    <submittedName>
        <fullName evidence="8">Mannitol operon transcriptional activator</fullName>
    </submittedName>
</protein>
<dbReference type="RefSeq" id="WP_035510452.1">
    <property type="nucleotide sequence ID" value="NZ_CCDH010000002.1"/>
</dbReference>
<dbReference type="PROSITE" id="PS51372">
    <property type="entry name" value="PRD_2"/>
    <property type="match status" value="2"/>
</dbReference>
<organism evidence="8 9">
    <name type="scientific">Halobacillus karajensis</name>
    <dbReference type="NCBI Taxonomy" id="195088"/>
    <lineage>
        <taxon>Bacteria</taxon>
        <taxon>Bacillati</taxon>
        <taxon>Bacillota</taxon>
        <taxon>Bacilli</taxon>
        <taxon>Bacillales</taxon>
        <taxon>Bacillaceae</taxon>
        <taxon>Halobacillus</taxon>
    </lineage>
</organism>
<keyword evidence="3" id="KW-0805">Transcription regulation</keyword>
<dbReference type="InterPro" id="IPR002178">
    <property type="entry name" value="PTS_EIIA_type-2_dom"/>
</dbReference>
<dbReference type="Pfam" id="PF00874">
    <property type="entry name" value="PRD"/>
    <property type="match status" value="2"/>
</dbReference>